<dbReference type="EMBL" id="JBHSZP010000019">
    <property type="protein sequence ID" value="MFC7090156.1"/>
    <property type="molecule type" value="Genomic_DNA"/>
</dbReference>
<dbReference type="InterPro" id="IPR050266">
    <property type="entry name" value="AB_hydrolase_sf"/>
</dbReference>
<gene>
    <name evidence="3" type="ORF">ACFQH5_11425</name>
</gene>
<dbReference type="SUPFAM" id="SSF53474">
    <property type="entry name" value="alpha/beta-Hydrolases"/>
    <property type="match status" value="1"/>
</dbReference>
<sequence length="277" mass="30641">MEIQHEVSGGGNLRLHVREWGAPSGIPVVFIHGWSSSHLAWRYQYESFLADEFRLVAMDLRGHGMSDAPLEADHYTDAQLWADDIAAIMEALHLDRPVLVGWSYGGFIIGDYVRAYGSSGISGVNYVGAGVKLTESIMRTLYGPGLLSHVEAATQPDLPTNIEAIRQFIRALVASPMTEVDFEYALAYNIVVPPEVRGAMLMREIDSDDILRHLQVPVLVSQGRLDQHALPAMAEHILGVCPTAEASWYEAAAHMPFLEDPERFNTELAEFARAIRG</sequence>
<keyword evidence="4" id="KW-1185">Reference proteome</keyword>
<dbReference type="Proteomes" id="UP001596411">
    <property type="component" value="Unassembled WGS sequence"/>
</dbReference>
<dbReference type="InterPro" id="IPR029058">
    <property type="entry name" value="AB_hydrolase_fold"/>
</dbReference>
<dbReference type="InterPro" id="IPR000073">
    <property type="entry name" value="AB_hydrolase_1"/>
</dbReference>
<dbReference type="RefSeq" id="WP_346063996.1">
    <property type="nucleotide sequence ID" value="NZ_BAAADR010000023.1"/>
</dbReference>
<protein>
    <submittedName>
        <fullName evidence="3">Alpha/beta fold hydrolase</fullName>
    </submittedName>
</protein>
<comment type="caution">
    <text evidence="3">The sequence shown here is derived from an EMBL/GenBank/DDBJ whole genome shotgun (WGS) entry which is preliminary data.</text>
</comment>
<reference evidence="4" key="1">
    <citation type="journal article" date="2019" name="Int. J. Syst. Evol. Microbiol.">
        <title>The Global Catalogue of Microorganisms (GCM) 10K type strain sequencing project: providing services to taxonomists for standard genome sequencing and annotation.</title>
        <authorList>
            <consortium name="The Broad Institute Genomics Platform"/>
            <consortium name="The Broad Institute Genome Sequencing Center for Infectious Disease"/>
            <person name="Wu L."/>
            <person name="Ma J."/>
        </authorList>
    </citation>
    <scope>NUCLEOTIDE SEQUENCE [LARGE SCALE GENOMIC DNA]</scope>
    <source>
        <strain evidence="4">CGMCC 1.13666</strain>
    </source>
</reference>
<accession>A0ABW2EVU9</accession>
<evidence type="ECO:0000313" key="4">
    <source>
        <dbReference type="Proteomes" id="UP001596411"/>
    </source>
</evidence>
<dbReference type="Gene3D" id="3.40.50.1820">
    <property type="entry name" value="alpha/beta hydrolase"/>
    <property type="match status" value="1"/>
</dbReference>
<dbReference type="GO" id="GO:0016787">
    <property type="term" value="F:hydrolase activity"/>
    <property type="evidence" value="ECO:0007669"/>
    <property type="project" value="UniProtKB-KW"/>
</dbReference>
<dbReference type="Pfam" id="PF12697">
    <property type="entry name" value="Abhydrolase_6"/>
    <property type="match status" value="1"/>
</dbReference>
<dbReference type="PANTHER" id="PTHR43798">
    <property type="entry name" value="MONOACYLGLYCEROL LIPASE"/>
    <property type="match status" value="1"/>
</dbReference>
<proteinExistence type="predicted"/>
<keyword evidence="1 3" id="KW-0378">Hydrolase</keyword>
<feature type="domain" description="AB hydrolase-1" evidence="2">
    <location>
        <begin position="28"/>
        <end position="265"/>
    </location>
</feature>
<dbReference type="InterPro" id="IPR000639">
    <property type="entry name" value="Epox_hydrolase-like"/>
</dbReference>
<dbReference type="PRINTS" id="PR00412">
    <property type="entry name" value="EPOXHYDRLASE"/>
</dbReference>
<evidence type="ECO:0000259" key="2">
    <source>
        <dbReference type="Pfam" id="PF12697"/>
    </source>
</evidence>
<evidence type="ECO:0000256" key="1">
    <source>
        <dbReference type="ARBA" id="ARBA00022801"/>
    </source>
</evidence>
<evidence type="ECO:0000313" key="3">
    <source>
        <dbReference type="EMBL" id="MFC7090156.1"/>
    </source>
</evidence>
<organism evidence="3 4">
    <name type="scientific">Halomonas salifodinae</name>
    <dbReference type="NCBI Taxonomy" id="438745"/>
    <lineage>
        <taxon>Bacteria</taxon>
        <taxon>Pseudomonadati</taxon>
        <taxon>Pseudomonadota</taxon>
        <taxon>Gammaproteobacteria</taxon>
        <taxon>Oceanospirillales</taxon>
        <taxon>Halomonadaceae</taxon>
        <taxon>Halomonas</taxon>
    </lineage>
</organism>
<dbReference type="PANTHER" id="PTHR43798:SF31">
    <property type="entry name" value="AB HYDROLASE SUPERFAMILY PROTEIN YCLE"/>
    <property type="match status" value="1"/>
</dbReference>
<name>A0ABW2EVU9_9GAMM</name>